<feature type="region of interest" description="Disordered" evidence="1">
    <location>
        <begin position="284"/>
        <end position="402"/>
    </location>
</feature>
<feature type="compositionally biased region" description="Low complexity" evidence="1">
    <location>
        <begin position="305"/>
        <end position="319"/>
    </location>
</feature>
<feature type="compositionally biased region" description="Basic and acidic residues" evidence="1">
    <location>
        <begin position="132"/>
        <end position="141"/>
    </location>
</feature>
<gene>
    <name evidence="2" type="ORF">BGZ65_002979</name>
</gene>
<evidence type="ECO:0000256" key="1">
    <source>
        <dbReference type="SAM" id="MobiDB-lite"/>
    </source>
</evidence>
<dbReference type="OrthoDB" id="2422904at2759"/>
<feature type="compositionally biased region" description="Polar residues" evidence="1">
    <location>
        <begin position="184"/>
        <end position="198"/>
    </location>
</feature>
<protein>
    <submittedName>
        <fullName evidence="2">Uncharacterized protein</fullName>
    </submittedName>
</protein>
<evidence type="ECO:0000313" key="2">
    <source>
        <dbReference type="EMBL" id="KAG0006843.1"/>
    </source>
</evidence>
<name>A0A9P6SVG1_9FUNG</name>
<evidence type="ECO:0000313" key="3">
    <source>
        <dbReference type="Proteomes" id="UP000749646"/>
    </source>
</evidence>
<dbReference type="Proteomes" id="UP000749646">
    <property type="component" value="Unassembled WGS sequence"/>
</dbReference>
<keyword evidence="3" id="KW-1185">Reference proteome</keyword>
<feature type="compositionally biased region" description="Basic and acidic residues" evidence="1">
    <location>
        <begin position="69"/>
        <end position="82"/>
    </location>
</feature>
<feature type="compositionally biased region" description="Low complexity" evidence="1">
    <location>
        <begin position="347"/>
        <end position="371"/>
    </location>
</feature>
<feature type="compositionally biased region" description="Polar residues" evidence="1">
    <location>
        <begin position="53"/>
        <end position="67"/>
    </location>
</feature>
<proteinExistence type="predicted"/>
<comment type="caution">
    <text evidence="2">The sequence shown here is derived from an EMBL/GenBank/DDBJ whole genome shotgun (WGS) entry which is preliminary data.</text>
</comment>
<feature type="region of interest" description="Disordered" evidence="1">
    <location>
        <begin position="29"/>
        <end position="269"/>
    </location>
</feature>
<accession>A0A9P6SVG1</accession>
<sequence length="402" mass="41804">MTKDDSNTQDRFAGLSRLQLQTLCVKAGLDSTADVITDNTSVDSDDDAKSDLNTDTVAKSDTTTGNTPPEEHAGDMAMEDVHQGSTSSTDDVSGDTHIKLETADDAAASPSPAKSVEGNSTKTVETIGQEEGGEKTMKVETDAETPLADVKSEETPTPIAQRKEFWESKSTPRRSALPVRVATASVQRNASTLGTPSQKRARASEDTDGSNVIKEDDDKDENNSTSLPTPGTVRSLIGKFAGSTINPSETPQIKKRKVETSRSSPAVPIAPTIPKYKKVIKIPAAKTTTNKSSVVGARKGAAFDSSSSGSKSQLSSSGGLTVKKRTISKPISAETINRLATPKKVNTASASSSSAAAAAAAAAAAGATAPPSSNPPATPTRPRGPVLSTASRAAQRRNREKK</sequence>
<organism evidence="2 3">
    <name type="scientific">Modicella reniformis</name>
    <dbReference type="NCBI Taxonomy" id="1440133"/>
    <lineage>
        <taxon>Eukaryota</taxon>
        <taxon>Fungi</taxon>
        <taxon>Fungi incertae sedis</taxon>
        <taxon>Mucoromycota</taxon>
        <taxon>Mortierellomycotina</taxon>
        <taxon>Mortierellomycetes</taxon>
        <taxon>Mortierellales</taxon>
        <taxon>Mortierellaceae</taxon>
        <taxon>Modicella</taxon>
    </lineage>
</organism>
<feature type="compositionally biased region" description="Polar residues" evidence="1">
    <location>
        <begin position="117"/>
        <end position="126"/>
    </location>
</feature>
<dbReference type="EMBL" id="JAAAHW010000048">
    <property type="protein sequence ID" value="KAG0006843.1"/>
    <property type="molecule type" value="Genomic_DNA"/>
</dbReference>
<reference evidence="2" key="1">
    <citation type="journal article" date="2020" name="Fungal Divers.">
        <title>Resolving the Mortierellaceae phylogeny through synthesis of multi-gene phylogenetics and phylogenomics.</title>
        <authorList>
            <person name="Vandepol N."/>
            <person name="Liber J."/>
            <person name="Desiro A."/>
            <person name="Na H."/>
            <person name="Kennedy M."/>
            <person name="Barry K."/>
            <person name="Grigoriev I.V."/>
            <person name="Miller A.N."/>
            <person name="O'Donnell K."/>
            <person name="Stajich J.E."/>
            <person name="Bonito G."/>
        </authorList>
    </citation>
    <scope>NUCLEOTIDE SEQUENCE</scope>
    <source>
        <strain evidence="2">MES-2147</strain>
    </source>
</reference>
<dbReference type="AlphaFoldDB" id="A0A9P6SVG1"/>